<keyword evidence="1" id="KW-1185">Reference proteome</keyword>
<organism evidence="1 2">
    <name type="scientific">Trichuris muris</name>
    <name type="common">Mouse whipworm</name>
    <dbReference type="NCBI Taxonomy" id="70415"/>
    <lineage>
        <taxon>Eukaryota</taxon>
        <taxon>Metazoa</taxon>
        <taxon>Ecdysozoa</taxon>
        <taxon>Nematoda</taxon>
        <taxon>Enoplea</taxon>
        <taxon>Dorylaimia</taxon>
        <taxon>Trichinellida</taxon>
        <taxon>Trichuridae</taxon>
        <taxon>Trichuris</taxon>
    </lineage>
</organism>
<sequence length="121" mass="14257">MSFNFFEACERFKEEEEAAIRFIQDKVVFHRRKTCMRGHAMKYCGKVKDRPSWSTMAMSQGRVLEESSCAKRYMVRRGQVGAEQASNFRMLMEPWVYDNGILFPQIRDEQQLCGWIAEMPA</sequence>
<evidence type="ECO:0000313" key="1">
    <source>
        <dbReference type="Proteomes" id="UP000046395"/>
    </source>
</evidence>
<accession>A0A5S6QQ40</accession>
<reference evidence="2" key="1">
    <citation type="submission" date="2019-12" db="UniProtKB">
        <authorList>
            <consortium name="WormBaseParasite"/>
        </authorList>
    </citation>
    <scope>IDENTIFICATION</scope>
</reference>
<dbReference type="WBParaSite" id="TMUE_2000008992.1">
    <property type="protein sequence ID" value="TMUE_2000008992.1"/>
    <property type="gene ID" value="WBGene00300473"/>
</dbReference>
<dbReference type="Proteomes" id="UP000046395">
    <property type="component" value="Unassembled WGS sequence"/>
</dbReference>
<evidence type="ECO:0000313" key="2">
    <source>
        <dbReference type="WBParaSite" id="TMUE_2000008992.1"/>
    </source>
</evidence>
<proteinExistence type="predicted"/>
<dbReference type="AlphaFoldDB" id="A0A5S6QQ40"/>
<protein>
    <submittedName>
        <fullName evidence="2">Uncharacterized protein</fullName>
    </submittedName>
</protein>
<name>A0A5S6QQ40_TRIMR</name>